<reference evidence="3 4" key="1">
    <citation type="submission" date="2019-03" db="EMBL/GenBank/DDBJ databases">
        <title>Rhizobium sp. nov., an bacterium isolated from biocrust in Mu Us Desert.</title>
        <authorList>
            <person name="Lixiong L."/>
        </authorList>
    </citation>
    <scope>NUCLEOTIDE SEQUENCE [LARGE SCALE GENOMIC DNA]</scope>
    <source>
        <strain evidence="3 4">SPY-1</strain>
    </source>
</reference>
<dbReference type="RefSeq" id="WP_133316079.1">
    <property type="nucleotide sequence ID" value="NZ_SMTL01000002.1"/>
</dbReference>
<dbReference type="OrthoDB" id="86940at2"/>
<evidence type="ECO:0000256" key="1">
    <source>
        <dbReference type="SAM" id="MobiDB-lite"/>
    </source>
</evidence>
<protein>
    <submittedName>
        <fullName evidence="3">Uncharacterized protein</fullName>
    </submittedName>
</protein>
<feature type="chain" id="PRO_5020940694" evidence="2">
    <location>
        <begin position="23"/>
        <end position="241"/>
    </location>
</feature>
<dbReference type="Proteomes" id="UP000295238">
    <property type="component" value="Unassembled WGS sequence"/>
</dbReference>
<comment type="caution">
    <text evidence="3">The sequence shown here is derived from an EMBL/GenBank/DDBJ whole genome shotgun (WGS) entry which is preliminary data.</text>
</comment>
<dbReference type="EMBL" id="SMTL01000002">
    <property type="protein sequence ID" value="TDK37312.1"/>
    <property type="molecule type" value="Genomic_DNA"/>
</dbReference>
<evidence type="ECO:0000256" key="2">
    <source>
        <dbReference type="SAM" id="SignalP"/>
    </source>
</evidence>
<sequence length="241" mass="26644">MRLYMAGLAFAAAIFLARAALAEDTDMPPVDYPAIPAKVGDRAQLVPPGWTLEVEAKGDLDGDKRPDLALIIQSEKPDIAYSGEPTVGPRMLVIGFASGKGYDRIITNHRLIPRQESTNVTGYLAESGPLEIKRGRLVVTLNLFMTAGGWNTWTNSFSFVMQKGKLRLVRFESNNWHRRTGETTLTVADYRARTLRITRGSMQNERKKTESSKLTGPARLTLDQIGNGLQFDPAPKSSNHD</sequence>
<accession>A0A4R5UK90</accession>
<keyword evidence="2" id="KW-0732">Signal</keyword>
<gene>
    <name evidence="3" type="ORF">E2F50_10575</name>
</gene>
<evidence type="ECO:0000313" key="4">
    <source>
        <dbReference type="Proteomes" id="UP000295238"/>
    </source>
</evidence>
<feature type="region of interest" description="Disordered" evidence="1">
    <location>
        <begin position="199"/>
        <end position="219"/>
    </location>
</feature>
<dbReference type="AlphaFoldDB" id="A0A4R5UK90"/>
<feature type="signal peptide" evidence="2">
    <location>
        <begin position="1"/>
        <end position="22"/>
    </location>
</feature>
<proteinExistence type="predicted"/>
<organism evidence="3 4">
    <name type="scientific">Rhizobium deserti</name>
    <dbReference type="NCBI Taxonomy" id="2547961"/>
    <lineage>
        <taxon>Bacteria</taxon>
        <taxon>Pseudomonadati</taxon>
        <taxon>Pseudomonadota</taxon>
        <taxon>Alphaproteobacteria</taxon>
        <taxon>Hyphomicrobiales</taxon>
        <taxon>Rhizobiaceae</taxon>
        <taxon>Rhizobium/Agrobacterium group</taxon>
        <taxon>Rhizobium</taxon>
    </lineage>
</organism>
<name>A0A4R5UK90_9HYPH</name>
<keyword evidence="4" id="KW-1185">Reference proteome</keyword>
<evidence type="ECO:0000313" key="3">
    <source>
        <dbReference type="EMBL" id="TDK37312.1"/>
    </source>
</evidence>